<dbReference type="EMBL" id="KQ977622">
    <property type="protein sequence ID" value="KYN01238.1"/>
    <property type="molecule type" value="Genomic_DNA"/>
</dbReference>
<sequence>MVTLDTEQKPERQHCGRRMCAICRRIKRDKVSAIPVPSEYRNRVFSEREGAEREESDGDHRRRCEEEEEEEETARNGEKQRIACPDIASASEVYREAEKQLAFCTHVRSRDEGTRTWWQR</sequence>
<dbReference type="Proteomes" id="UP000078542">
    <property type="component" value="Unassembled WGS sequence"/>
</dbReference>
<keyword evidence="3" id="KW-1185">Reference proteome</keyword>
<organism evidence="2 3">
    <name type="scientific">Cyphomyrmex costatus</name>
    <dbReference type="NCBI Taxonomy" id="456900"/>
    <lineage>
        <taxon>Eukaryota</taxon>
        <taxon>Metazoa</taxon>
        <taxon>Ecdysozoa</taxon>
        <taxon>Arthropoda</taxon>
        <taxon>Hexapoda</taxon>
        <taxon>Insecta</taxon>
        <taxon>Pterygota</taxon>
        <taxon>Neoptera</taxon>
        <taxon>Endopterygota</taxon>
        <taxon>Hymenoptera</taxon>
        <taxon>Apocrita</taxon>
        <taxon>Aculeata</taxon>
        <taxon>Formicoidea</taxon>
        <taxon>Formicidae</taxon>
        <taxon>Myrmicinae</taxon>
        <taxon>Cyphomyrmex</taxon>
    </lineage>
</organism>
<proteinExistence type="predicted"/>
<gene>
    <name evidence="2" type="ORF">ALC62_07857</name>
</gene>
<evidence type="ECO:0000313" key="2">
    <source>
        <dbReference type="EMBL" id="KYN01238.1"/>
    </source>
</evidence>
<evidence type="ECO:0000256" key="1">
    <source>
        <dbReference type="SAM" id="MobiDB-lite"/>
    </source>
</evidence>
<dbReference type="AlphaFoldDB" id="A0A195CKK4"/>
<protein>
    <submittedName>
        <fullName evidence="2">Uncharacterized protein</fullName>
    </submittedName>
</protein>
<accession>A0A195CKK4</accession>
<evidence type="ECO:0000313" key="3">
    <source>
        <dbReference type="Proteomes" id="UP000078542"/>
    </source>
</evidence>
<name>A0A195CKK4_9HYME</name>
<reference evidence="2 3" key="1">
    <citation type="submission" date="2016-03" db="EMBL/GenBank/DDBJ databases">
        <title>Cyphomyrmex costatus WGS genome.</title>
        <authorList>
            <person name="Nygaard S."/>
            <person name="Hu H."/>
            <person name="Boomsma J."/>
            <person name="Zhang G."/>
        </authorList>
    </citation>
    <scope>NUCLEOTIDE SEQUENCE [LARGE SCALE GENOMIC DNA]</scope>
    <source>
        <strain evidence="2">MS0001</strain>
        <tissue evidence="2">Whole body</tissue>
    </source>
</reference>
<feature type="compositionally biased region" description="Basic and acidic residues" evidence="1">
    <location>
        <begin position="44"/>
        <end position="65"/>
    </location>
</feature>
<feature type="region of interest" description="Disordered" evidence="1">
    <location>
        <begin position="44"/>
        <end position="80"/>
    </location>
</feature>